<dbReference type="OMA" id="EEVCTYT"/>
<accession>D3B6Z4</accession>
<dbReference type="EMBL" id="ADBJ01000018">
    <property type="protein sequence ID" value="EFA82537.1"/>
    <property type="molecule type" value="Genomic_DNA"/>
</dbReference>
<sequence>MLFDTIYHTYKHLWTDISLASWRKYPTPDRPDVLSVDLLSKEIDPETGVLTCTRLIICKGSMPTWLKPIVGSNECFFYEETTVDPKTQTMVLKTKNLSFSNILGLEEVCTYTPDPSNAEWTQFKQEAKVTSSVFGVARKLEAFCLERFKTNATKGRAIMEQAIQKVKHEAEEIEQTIDKAINTVVHEAEEQLHSIDKIITTAKLEAEDTFAELEAKLDKALNNVKARDASMEERITNFDKAFSSLRAELTSDRLGIPFTRTEFTKYTPNGINKSL</sequence>
<organism evidence="3 4">
    <name type="scientific">Heterostelium pallidum (strain ATCC 26659 / Pp 5 / PN500)</name>
    <name type="common">Cellular slime mold</name>
    <name type="synonym">Polysphondylium pallidum</name>
    <dbReference type="NCBI Taxonomy" id="670386"/>
    <lineage>
        <taxon>Eukaryota</taxon>
        <taxon>Amoebozoa</taxon>
        <taxon>Evosea</taxon>
        <taxon>Eumycetozoa</taxon>
        <taxon>Dictyostelia</taxon>
        <taxon>Acytosteliales</taxon>
        <taxon>Acytosteliaceae</taxon>
        <taxon>Heterostelium</taxon>
    </lineage>
</organism>
<dbReference type="GO" id="GO:0005758">
    <property type="term" value="C:mitochondrial intermembrane space"/>
    <property type="evidence" value="ECO:0007669"/>
    <property type="project" value="InterPro"/>
</dbReference>
<dbReference type="STRING" id="670386.D3B6Z4"/>
<evidence type="ECO:0000313" key="4">
    <source>
        <dbReference type="Proteomes" id="UP000001396"/>
    </source>
</evidence>
<dbReference type="AlphaFoldDB" id="D3B6Z4"/>
<comment type="caution">
    <text evidence="3">The sequence shown here is derived from an EMBL/GenBank/DDBJ whole genome shotgun (WGS) entry which is preliminary data.</text>
</comment>
<dbReference type="InterPro" id="IPR006797">
    <property type="entry name" value="PRELI/MSF1_dom"/>
</dbReference>
<dbReference type="InterPro" id="IPR037365">
    <property type="entry name" value="Slowmo/Ups"/>
</dbReference>
<proteinExistence type="predicted"/>
<dbReference type="Pfam" id="PF04707">
    <property type="entry name" value="PRELI"/>
    <property type="match status" value="1"/>
</dbReference>
<evidence type="ECO:0000256" key="1">
    <source>
        <dbReference type="SAM" id="Coils"/>
    </source>
</evidence>
<dbReference type="FunCoup" id="D3B6Z4">
    <property type="interactions" value="328"/>
</dbReference>
<dbReference type="GeneID" id="31359712"/>
<evidence type="ECO:0000259" key="2">
    <source>
        <dbReference type="PROSITE" id="PS50904"/>
    </source>
</evidence>
<keyword evidence="4" id="KW-1185">Reference proteome</keyword>
<dbReference type="PANTHER" id="PTHR11158">
    <property type="entry name" value="MSF1/PX19 RELATED"/>
    <property type="match status" value="1"/>
</dbReference>
<name>D3B6Z4_HETP5</name>
<feature type="coiled-coil region" evidence="1">
    <location>
        <begin position="156"/>
        <end position="223"/>
    </location>
</feature>
<dbReference type="PROSITE" id="PS50904">
    <property type="entry name" value="PRELI_MSF1"/>
    <property type="match status" value="1"/>
</dbReference>
<evidence type="ECO:0000313" key="3">
    <source>
        <dbReference type="EMBL" id="EFA82537.1"/>
    </source>
</evidence>
<gene>
    <name evidence="3" type="primary">slmo</name>
    <name evidence="3" type="ORF">PPL_04225</name>
</gene>
<feature type="domain" description="PRELI/MSF1" evidence="2">
    <location>
        <begin position="1"/>
        <end position="171"/>
    </location>
</feature>
<protein>
    <submittedName>
        <fullName evidence="3">Slowmo family protein</fullName>
    </submittedName>
</protein>
<keyword evidence="1" id="KW-0175">Coiled coil</keyword>
<dbReference type="RefSeq" id="XP_020434654.1">
    <property type="nucleotide sequence ID" value="XM_020575134.1"/>
</dbReference>
<reference evidence="3 4" key="1">
    <citation type="journal article" date="2011" name="Genome Res.">
        <title>Phylogeny-wide analysis of social amoeba genomes highlights ancient origins for complex intercellular communication.</title>
        <authorList>
            <person name="Heidel A.J."/>
            <person name="Lawal H.M."/>
            <person name="Felder M."/>
            <person name="Schilde C."/>
            <person name="Helps N.R."/>
            <person name="Tunggal B."/>
            <person name="Rivero F."/>
            <person name="John U."/>
            <person name="Schleicher M."/>
            <person name="Eichinger L."/>
            <person name="Platzer M."/>
            <person name="Noegel A.A."/>
            <person name="Schaap P."/>
            <person name="Gloeckner G."/>
        </authorList>
    </citation>
    <scope>NUCLEOTIDE SEQUENCE [LARGE SCALE GENOMIC DNA]</scope>
    <source>
        <strain evidence="4">ATCC 26659 / Pp 5 / PN500</strain>
    </source>
</reference>
<dbReference type="Proteomes" id="UP000001396">
    <property type="component" value="Unassembled WGS sequence"/>
</dbReference>
<dbReference type="InParanoid" id="D3B6Z4"/>